<feature type="compositionally biased region" description="Low complexity" evidence="1">
    <location>
        <begin position="51"/>
        <end position="90"/>
    </location>
</feature>
<keyword evidence="3" id="KW-1185">Reference proteome</keyword>
<proteinExistence type="predicted"/>
<sequence>ALRSVEAYRASSTSSPQGATARATPSVPIPLPWGKETGRGASPPPPPSPLLPEYYSSSDSSRSGEIYSGSYGSSLPSSRGSSPASTTPPP</sequence>
<evidence type="ECO:0000256" key="1">
    <source>
        <dbReference type="SAM" id="MobiDB-lite"/>
    </source>
</evidence>
<dbReference type="Proteomes" id="UP001054837">
    <property type="component" value="Unassembled WGS sequence"/>
</dbReference>
<feature type="non-terminal residue" evidence="2">
    <location>
        <position position="1"/>
    </location>
</feature>
<organism evidence="2 3">
    <name type="scientific">Caerostris darwini</name>
    <dbReference type="NCBI Taxonomy" id="1538125"/>
    <lineage>
        <taxon>Eukaryota</taxon>
        <taxon>Metazoa</taxon>
        <taxon>Ecdysozoa</taxon>
        <taxon>Arthropoda</taxon>
        <taxon>Chelicerata</taxon>
        <taxon>Arachnida</taxon>
        <taxon>Araneae</taxon>
        <taxon>Araneomorphae</taxon>
        <taxon>Entelegynae</taxon>
        <taxon>Araneoidea</taxon>
        <taxon>Araneidae</taxon>
        <taxon>Caerostris</taxon>
    </lineage>
</organism>
<accession>A0AAV4SA63</accession>
<gene>
    <name evidence="2" type="ORF">CDAR_568051</name>
</gene>
<feature type="region of interest" description="Disordered" evidence="1">
    <location>
        <begin position="1"/>
        <end position="90"/>
    </location>
</feature>
<dbReference type="EMBL" id="BPLQ01007601">
    <property type="protein sequence ID" value="GIY31065.1"/>
    <property type="molecule type" value="Genomic_DNA"/>
</dbReference>
<protein>
    <submittedName>
        <fullName evidence="2">Uncharacterized protein</fullName>
    </submittedName>
</protein>
<feature type="non-terminal residue" evidence="2">
    <location>
        <position position="90"/>
    </location>
</feature>
<dbReference type="AlphaFoldDB" id="A0AAV4SA63"/>
<evidence type="ECO:0000313" key="2">
    <source>
        <dbReference type="EMBL" id="GIY31065.1"/>
    </source>
</evidence>
<evidence type="ECO:0000313" key="3">
    <source>
        <dbReference type="Proteomes" id="UP001054837"/>
    </source>
</evidence>
<reference evidence="2 3" key="1">
    <citation type="submission" date="2021-06" db="EMBL/GenBank/DDBJ databases">
        <title>Caerostris darwini draft genome.</title>
        <authorList>
            <person name="Kono N."/>
            <person name="Arakawa K."/>
        </authorList>
    </citation>
    <scope>NUCLEOTIDE SEQUENCE [LARGE SCALE GENOMIC DNA]</scope>
</reference>
<comment type="caution">
    <text evidence="2">The sequence shown here is derived from an EMBL/GenBank/DDBJ whole genome shotgun (WGS) entry which is preliminary data.</text>
</comment>
<name>A0AAV4SA63_9ARAC</name>